<dbReference type="RefSeq" id="WP_179453762.1">
    <property type="nucleotide sequence ID" value="NZ_BAAAPX010000001.1"/>
</dbReference>
<comment type="caution">
    <text evidence="1">The sequence shown here is derived from an EMBL/GenBank/DDBJ whole genome shotgun (WGS) entry which is preliminary data.</text>
</comment>
<accession>A0A852SV73</accession>
<dbReference type="AlphaFoldDB" id="A0A852SV73"/>
<dbReference type="PROSITE" id="PS51257">
    <property type="entry name" value="PROKAR_LIPOPROTEIN"/>
    <property type="match status" value="1"/>
</dbReference>
<gene>
    <name evidence="1" type="ORF">BJ963_000043</name>
</gene>
<proteinExistence type="predicted"/>
<reference evidence="1 2" key="1">
    <citation type="submission" date="2020-07" db="EMBL/GenBank/DDBJ databases">
        <title>Sequencing the genomes of 1000 actinobacteria strains.</title>
        <authorList>
            <person name="Klenk H.-P."/>
        </authorList>
    </citation>
    <scope>NUCLEOTIDE SEQUENCE [LARGE SCALE GENOMIC DNA]</scope>
    <source>
        <strain evidence="1 2">DSM 23871</strain>
    </source>
</reference>
<sequence>MTAHDERGSVTAEFAVALPAVLACLALCLGALHGAAQYGALAAGAAAAARLEGRGDDPAGVVPSGAVAEIEREGRTVCVRLTAAGDTVLGRIGIRLSARACALDETAVG</sequence>
<dbReference type="Proteomes" id="UP000589620">
    <property type="component" value="Unassembled WGS sequence"/>
</dbReference>
<dbReference type="EMBL" id="JACCBJ010000001">
    <property type="protein sequence ID" value="NYD72524.1"/>
    <property type="molecule type" value="Genomic_DNA"/>
</dbReference>
<evidence type="ECO:0000313" key="1">
    <source>
        <dbReference type="EMBL" id="NYD72524.1"/>
    </source>
</evidence>
<protein>
    <recommendedName>
        <fullName evidence="3">Pilus assembly protein</fullName>
    </recommendedName>
</protein>
<keyword evidence="2" id="KW-1185">Reference proteome</keyword>
<name>A0A852SV73_9MICO</name>
<organism evidence="1 2">
    <name type="scientific">Leifsonia soli</name>
    <dbReference type="NCBI Taxonomy" id="582665"/>
    <lineage>
        <taxon>Bacteria</taxon>
        <taxon>Bacillati</taxon>
        <taxon>Actinomycetota</taxon>
        <taxon>Actinomycetes</taxon>
        <taxon>Micrococcales</taxon>
        <taxon>Microbacteriaceae</taxon>
        <taxon>Leifsonia</taxon>
    </lineage>
</organism>
<evidence type="ECO:0000313" key="2">
    <source>
        <dbReference type="Proteomes" id="UP000589620"/>
    </source>
</evidence>
<evidence type="ECO:0008006" key="3">
    <source>
        <dbReference type="Google" id="ProtNLM"/>
    </source>
</evidence>